<dbReference type="InterPro" id="IPR003713">
    <property type="entry name" value="FliS"/>
</dbReference>
<dbReference type="OrthoDB" id="3268516at2"/>
<name>A0A495E9M6_9MICC</name>
<evidence type="ECO:0000256" key="4">
    <source>
        <dbReference type="ARBA" id="ARBA00022795"/>
    </source>
</evidence>
<dbReference type="Proteomes" id="UP000276055">
    <property type="component" value="Unassembled WGS sequence"/>
</dbReference>
<keyword evidence="6" id="KW-0966">Cell projection</keyword>
<comment type="similarity">
    <text evidence="2">Belongs to the FliS family.</text>
</comment>
<dbReference type="RefSeq" id="WP_120955168.1">
    <property type="nucleotide sequence ID" value="NZ_RBIR01000010.1"/>
</dbReference>
<accession>A0A495E9M6</accession>
<dbReference type="AlphaFoldDB" id="A0A495E9M6"/>
<keyword evidence="5" id="KW-0143">Chaperone</keyword>
<evidence type="ECO:0000313" key="6">
    <source>
        <dbReference type="EMBL" id="RKR13620.1"/>
    </source>
</evidence>
<proteinExistence type="inferred from homology"/>
<keyword evidence="4" id="KW-1005">Bacterial flagellum biogenesis</keyword>
<evidence type="ECO:0000256" key="5">
    <source>
        <dbReference type="ARBA" id="ARBA00023186"/>
    </source>
</evidence>
<dbReference type="PANTHER" id="PTHR34773:SF1">
    <property type="entry name" value="FLAGELLAR SECRETION CHAPERONE FLIS"/>
    <property type="match status" value="1"/>
</dbReference>
<keyword evidence="6" id="KW-0969">Cilium</keyword>
<organism evidence="6 7">
    <name type="scientific">Arthrobacter oryzae</name>
    <dbReference type="NCBI Taxonomy" id="409290"/>
    <lineage>
        <taxon>Bacteria</taxon>
        <taxon>Bacillati</taxon>
        <taxon>Actinomycetota</taxon>
        <taxon>Actinomycetes</taxon>
        <taxon>Micrococcales</taxon>
        <taxon>Micrococcaceae</taxon>
        <taxon>Arthrobacter</taxon>
    </lineage>
</organism>
<comment type="caution">
    <text evidence="6">The sequence shown here is derived from an EMBL/GenBank/DDBJ whole genome shotgun (WGS) entry which is preliminary data.</text>
</comment>
<reference evidence="6 7" key="1">
    <citation type="submission" date="2018-10" db="EMBL/GenBank/DDBJ databases">
        <title>Genomic Encyclopedia of Type Strains, Phase IV (KMG-IV): sequencing the most valuable type-strain genomes for metagenomic binning, comparative biology and taxonomic classification.</title>
        <authorList>
            <person name="Goeker M."/>
        </authorList>
    </citation>
    <scope>NUCLEOTIDE SEQUENCE [LARGE SCALE GENOMIC DNA]</scope>
    <source>
        <strain evidence="6 7">DSM 25586</strain>
    </source>
</reference>
<evidence type="ECO:0000256" key="2">
    <source>
        <dbReference type="ARBA" id="ARBA00008787"/>
    </source>
</evidence>
<dbReference type="InterPro" id="IPR036584">
    <property type="entry name" value="FliS_sf"/>
</dbReference>
<dbReference type="GO" id="GO:0071973">
    <property type="term" value="P:bacterial-type flagellum-dependent cell motility"/>
    <property type="evidence" value="ECO:0007669"/>
    <property type="project" value="TreeGrafter"/>
</dbReference>
<evidence type="ECO:0000256" key="1">
    <source>
        <dbReference type="ARBA" id="ARBA00004514"/>
    </source>
</evidence>
<gene>
    <name evidence="6" type="ORF">C8D78_3568</name>
</gene>
<protein>
    <submittedName>
        <fullName evidence="6">Flagellar protein FliS</fullName>
    </submittedName>
</protein>
<dbReference type="CDD" id="cd16098">
    <property type="entry name" value="FliS"/>
    <property type="match status" value="1"/>
</dbReference>
<dbReference type="GO" id="GO:0044780">
    <property type="term" value="P:bacterial-type flagellum assembly"/>
    <property type="evidence" value="ECO:0007669"/>
    <property type="project" value="InterPro"/>
</dbReference>
<dbReference type="SUPFAM" id="SSF101116">
    <property type="entry name" value="Flagellar export chaperone FliS"/>
    <property type="match status" value="1"/>
</dbReference>
<sequence>MISTPFGSGYGTGGFGAAQRNQYLEDSVLSAPPARLLTMLYDRLLLDLGRAETAQQAANWPVASENLLHAQAIIAELISSLKTDAWDGADGLLGLYNYAFTALVNANIQRDPALTREAIELLEPLRQAWHEAAGAVPAAATAGPRSAAASPAAAFTSGVPGAGAWNAQSGAGTGSLGFG</sequence>
<dbReference type="GO" id="GO:0005829">
    <property type="term" value="C:cytosol"/>
    <property type="evidence" value="ECO:0007669"/>
    <property type="project" value="UniProtKB-SubCell"/>
</dbReference>
<dbReference type="Gene3D" id="1.20.120.340">
    <property type="entry name" value="Flagellar protein FliS"/>
    <property type="match status" value="1"/>
</dbReference>
<dbReference type="EMBL" id="RBIR01000010">
    <property type="protein sequence ID" value="RKR13620.1"/>
    <property type="molecule type" value="Genomic_DNA"/>
</dbReference>
<comment type="subcellular location">
    <subcellularLocation>
        <location evidence="1">Cytoplasm</location>
        <location evidence="1">Cytosol</location>
    </subcellularLocation>
</comment>
<evidence type="ECO:0000313" key="7">
    <source>
        <dbReference type="Proteomes" id="UP000276055"/>
    </source>
</evidence>
<dbReference type="PANTHER" id="PTHR34773">
    <property type="entry name" value="FLAGELLAR SECRETION CHAPERONE FLIS"/>
    <property type="match status" value="1"/>
</dbReference>
<dbReference type="NCBIfam" id="TIGR00208">
    <property type="entry name" value="fliS"/>
    <property type="match status" value="1"/>
</dbReference>
<evidence type="ECO:0000256" key="3">
    <source>
        <dbReference type="ARBA" id="ARBA00022490"/>
    </source>
</evidence>
<dbReference type="Pfam" id="PF02561">
    <property type="entry name" value="FliS"/>
    <property type="match status" value="1"/>
</dbReference>
<keyword evidence="6" id="KW-0282">Flagellum</keyword>
<keyword evidence="3" id="KW-0963">Cytoplasm</keyword>